<feature type="non-terminal residue" evidence="2">
    <location>
        <position position="1"/>
    </location>
</feature>
<gene>
    <name evidence="2" type="ORF">METZ01_LOCUS21261</name>
</gene>
<dbReference type="AlphaFoldDB" id="A0A381PQP7"/>
<accession>A0A381PQP7</accession>
<evidence type="ECO:0000256" key="1">
    <source>
        <dbReference type="SAM" id="MobiDB-lite"/>
    </source>
</evidence>
<feature type="region of interest" description="Disordered" evidence="1">
    <location>
        <begin position="14"/>
        <end position="36"/>
    </location>
</feature>
<proteinExistence type="predicted"/>
<sequence>VGHVLKIDCEHGRQISPDGEVQDGGADVGHVEAIHD</sequence>
<dbReference type="EMBL" id="UINC01001038">
    <property type="protein sequence ID" value="SUZ68407.1"/>
    <property type="molecule type" value="Genomic_DNA"/>
</dbReference>
<organism evidence="2">
    <name type="scientific">marine metagenome</name>
    <dbReference type="NCBI Taxonomy" id="408172"/>
    <lineage>
        <taxon>unclassified sequences</taxon>
        <taxon>metagenomes</taxon>
        <taxon>ecological metagenomes</taxon>
    </lineage>
</organism>
<protein>
    <submittedName>
        <fullName evidence="2">Uncharacterized protein</fullName>
    </submittedName>
</protein>
<name>A0A381PQP7_9ZZZZ</name>
<reference evidence="2" key="1">
    <citation type="submission" date="2018-05" db="EMBL/GenBank/DDBJ databases">
        <authorList>
            <person name="Lanie J.A."/>
            <person name="Ng W.-L."/>
            <person name="Kazmierczak K.M."/>
            <person name="Andrzejewski T.M."/>
            <person name="Davidsen T.M."/>
            <person name="Wayne K.J."/>
            <person name="Tettelin H."/>
            <person name="Glass J.I."/>
            <person name="Rusch D."/>
            <person name="Podicherti R."/>
            <person name="Tsui H.-C.T."/>
            <person name="Winkler M.E."/>
        </authorList>
    </citation>
    <scope>NUCLEOTIDE SEQUENCE</scope>
</reference>
<evidence type="ECO:0000313" key="2">
    <source>
        <dbReference type="EMBL" id="SUZ68407.1"/>
    </source>
</evidence>